<protein>
    <recommendedName>
        <fullName evidence="2">D-aminoacyl-tRNA deacylase</fullName>
        <shortName evidence="2">DTD</shortName>
        <ecNumber evidence="2">3.1.1.96</ecNumber>
    </recommendedName>
    <alternativeName>
        <fullName evidence="2">Gly-tRNA(Ala) deacylase</fullName>
        <ecNumber evidence="2">3.1.1.-</ecNumber>
    </alternativeName>
</protein>
<keyword evidence="2 3" id="KW-0378">Hydrolase</keyword>
<gene>
    <name evidence="2" type="primary">dtd</name>
    <name evidence="3" type="ORF">ENL39_02235</name>
</gene>
<evidence type="ECO:0000313" key="3">
    <source>
        <dbReference type="EMBL" id="HHF98290.1"/>
    </source>
</evidence>
<evidence type="ECO:0000256" key="2">
    <source>
        <dbReference type="HAMAP-Rule" id="MF_00518"/>
    </source>
</evidence>
<organism evidence="3">
    <name type="scientific">Aerophobetes bacterium</name>
    <dbReference type="NCBI Taxonomy" id="2030807"/>
    <lineage>
        <taxon>Bacteria</taxon>
        <taxon>Candidatus Aerophobota</taxon>
    </lineage>
</organism>
<feature type="short sequence motif" description="Gly-cisPro motif, important for rejection of L-amino acids" evidence="2">
    <location>
        <begin position="137"/>
        <end position="138"/>
    </location>
</feature>
<dbReference type="Gene3D" id="3.50.80.10">
    <property type="entry name" value="D-tyrosyl-tRNA(Tyr) deacylase"/>
    <property type="match status" value="1"/>
</dbReference>
<dbReference type="EC" id="3.1.1.96" evidence="2"/>
<keyword evidence="2" id="KW-0820">tRNA-binding</keyword>
<dbReference type="GO" id="GO:0051500">
    <property type="term" value="F:D-tyrosyl-tRNA(Tyr) deacylase activity"/>
    <property type="evidence" value="ECO:0007669"/>
    <property type="project" value="TreeGrafter"/>
</dbReference>
<evidence type="ECO:0000256" key="1">
    <source>
        <dbReference type="ARBA" id="ARBA00009673"/>
    </source>
</evidence>
<comment type="catalytic activity">
    <reaction evidence="2">
        <text>a D-aminoacyl-tRNA + H2O = a tRNA + a D-alpha-amino acid + H(+)</text>
        <dbReference type="Rhea" id="RHEA:13953"/>
        <dbReference type="Rhea" id="RHEA-COMP:10123"/>
        <dbReference type="Rhea" id="RHEA-COMP:10124"/>
        <dbReference type="ChEBI" id="CHEBI:15377"/>
        <dbReference type="ChEBI" id="CHEBI:15378"/>
        <dbReference type="ChEBI" id="CHEBI:59871"/>
        <dbReference type="ChEBI" id="CHEBI:78442"/>
        <dbReference type="ChEBI" id="CHEBI:79333"/>
        <dbReference type="EC" id="3.1.1.96"/>
    </reaction>
</comment>
<dbReference type="GO" id="GO:0106026">
    <property type="term" value="F:Gly-tRNA(Ala) deacylase activity"/>
    <property type="evidence" value="ECO:0007669"/>
    <property type="project" value="UniProtKB-UniRule"/>
</dbReference>
<comment type="caution">
    <text evidence="3">The sequence shown here is derived from an EMBL/GenBank/DDBJ whole genome shotgun (WGS) entry which is preliminary data.</text>
</comment>
<sequence length="152" mass="17060">MLAVVQRVSFARCVVEDKEVAQIKKGIVALLAIGKKDELKDATWMARKMVNLRIFEDQNGKMNLSLIDVRGEILVVPQFTLYGDCRKGYRPNFSLVANPEKANELFCKVLSLLEEYPVRVKRGVFGAKMRVEITNEGPVTIIISSDKGKNMG</sequence>
<comment type="similarity">
    <text evidence="1 2">Belongs to the DTD family.</text>
</comment>
<comment type="function">
    <text evidence="2">An aminoacyl-tRNA editing enzyme that deacylates mischarged D-aminoacyl-tRNAs. Also deacylates mischarged glycyl-tRNA(Ala), protecting cells against glycine mischarging by AlaRS. Acts via tRNA-based rather than protein-based catalysis; rejects L-amino acids rather than detecting D-amino acids in the active site. By recycling D-aminoacyl-tRNA to D-amino acids and free tRNA molecules, this enzyme counteracts the toxicity associated with the formation of D-aminoacyl-tRNA entities in vivo and helps enforce protein L-homochirality.</text>
</comment>
<dbReference type="PANTHER" id="PTHR10472:SF5">
    <property type="entry name" value="D-AMINOACYL-TRNA DEACYLASE 1"/>
    <property type="match status" value="1"/>
</dbReference>
<dbReference type="EMBL" id="DRTT01000070">
    <property type="protein sequence ID" value="HHF98290.1"/>
    <property type="molecule type" value="Genomic_DNA"/>
</dbReference>
<dbReference type="PANTHER" id="PTHR10472">
    <property type="entry name" value="D-TYROSYL-TRNA TYR DEACYLASE"/>
    <property type="match status" value="1"/>
</dbReference>
<dbReference type="HAMAP" id="MF_00518">
    <property type="entry name" value="Deacylase_Dtd"/>
    <property type="match status" value="1"/>
</dbReference>
<dbReference type="SUPFAM" id="SSF69500">
    <property type="entry name" value="DTD-like"/>
    <property type="match status" value="1"/>
</dbReference>
<dbReference type="Pfam" id="PF02580">
    <property type="entry name" value="Tyr_Deacylase"/>
    <property type="match status" value="1"/>
</dbReference>
<keyword evidence="2" id="KW-0963">Cytoplasm</keyword>
<proteinExistence type="inferred from homology"/>
<comment type="subcellular location">
    <subcellularLocation>
        <location evidence="2">Cytoplasm</location>
    </subcellularLocation>
</comment>
<dbReference type="InterPro" id="IPR003732">
    <property type="entry name" value="Daa-tRNA_deacyls_DTD"/>
</dbReference>
<dbReference type="EC" id="3.1.1.-" evidence="2"/>
<comment type="domain">
    <text evidence="2">A Gly-cisPro motif from one monomer fits into the active site of the other monomer to allow specific chiral rejection of L-amino acids.</text>
</comment>
<dbReference type="Proteomes" id="UP000886070">
    <property type="component" value="Unassembled WGS sequence"/>
</dbReference>
<dbReference type="NCBIfam" id="TIGR00256">
    <property type="entry name" value="D-aminoacyl-tRNA deacylase"/>
    <property type="match status" value="1"/>
</dbReference>
<comment type="subunit">
    <text evidence="2">Homodimer.</text>
</comment>
<dbReference type="FunFam" id="3.50.80.10:FF:000001">
    <property type="entry name" value="D-aminoacyl-tRNA deacylase"/>
    <property type="match status" value="1"/>
</dbReference>
<dbReference type="InterPro" id="IPR023509">
    <property type="entry name" value="DTD-like_sf"/>
</dbReference>
<dbReference type="GO" id="GO:0043908">
    <property type="term" value="F:Ser(Gly)-tRNA(Ala) hydrolase activity"/>
    <property type="evidence" value="ECO:0007669"/>
    <property type="project" value="UniProtKB-UniRule"/>
</dbReference>
<dbReference type="AlphaFoldDB" id="A0A7V5HYI6"/>
<reference evidence="3" key="1">
    <citation type="journal article" date="2020" name="mSystems">
        <title>Genome- and Community-Level Interaction Insights into Carbon Utilization and Element Cycling Functions of Hydrothermarchaeota in Hydrothermal Sediment.</title>
        <authorList>
            <person name="Zhou Z."/>
            <person name="Liu Y."/>
            <person name="Xu W."/>
            <person name="Pan J."/>
            <person name="Luo Z.H."/>
            <person name="Li M."/>
        </authorList>
    </citation>
    <scope>NUCLEOTIDE SEQUENCE [LARGE SCALE GENOMIC DNA]</scope>
    <source>
        <strain evidence="3">HyVt-92</strain>
    </source>
</reference>
<comment type="catalytic activity">
    <reaction evidence="2">
        <text>glycyl-tRNA(Ala) + H2O = tRNA(Ala) + glycine + H(+)</text>
        <dbReference type="Rhea" id="RHEA:53744"/>
        <dbReference type="Rhea" id="RHEA-COMP:9657"/>
        <dbReference type="Rhea" id="RHEA-COMP:13640"/>
        <dbReference type="ChEBI" id="CHEBI:15377"/>
        <dbReference type="ChEBI" id="CHEBI:15378"/>
        <dbReference type="ChEBI" id="CHEBI:57305"/>
        <dbReference type="ChEBI" id="CHEBI:78442"/>
        <dbReference type="ChEBI" id="CHEBI:78522"/>
    </reaction>
</comment>
<dbReference type="GO" id="GO:0000049">
    <property type="term" value="F:tRNA binding"/>
    <property type="evidence" value="ECO:0007669"/>
    <property type="project" value="UniProtKB-UniRule"/>
</dbReference>
<dbReference type="GO" id="GO:0005737">
    <property type="term" value="C:cytoplasm"/>
    <property type="evidence" value="ECO:0007669"/>
    <property type="project" value="UniProtKB-SubCell"/>
</dbReference>
<dbReference type="GO" id="GO:0019478">
    <property type="term" value="P:D-amino acid catabolic process"/>
    <property type="evidence" value="ECO:0007669"/>
    <property type="project" value="UniProtKB-UniRule"/>
</dbReference>
<keyword evidence="2" id="KW-0694">RNA-binding</keyword>
<accession>A0A7V5HYI6</accession>
<name>A0A7V5HYI6_UNCAE</name>